<proteinExistence type="predicted"/>
<protein>
    <recommendedName>
        <fullName evidence="2">T20D4.11-like domain-containing protein</fullName>
    </recommendedName>
</protein>
<dbReference type="HOGENOM" id="CLU_1462597_0_0_1"/>
<dbReference type="CTD" id="9818042"/>
<name>E3LIE2_CAERE</name>
<accession>E3LIE2</accession>
<evidence type="ECO:0000313" key="3">
    <source>
        <dbReference type="EMBL" id="EFO95345.1"/>
    </source>
</evidence>
<sequence length="229" mass="26624">MIEMKARMAELFSIIFLVSRKLFCLRNLVFKNKRLKYFQFQMLRVTLFYLLAFSVFTVFGFLEESEGVIPKDRTCDPEEERAAQSCKNGLTVLSATFESIQGQHESFTASDHIGINQNCKTALTCLKTYIGCSDITQADVDTITKKCNYMTYLTGGFYACSQKLKERKDSSPCVMNFFDADKDSQEKPGCEWINHRACLKWTIRDACGRSYWKQYKPYWHLRSSFMKCE</sequence>
<dbReference type="EMBL" id="DS268409">
    <property type="protein sequence ID" value="EFO95345.1"/>
    <property type="molecule type" value="Genomic_DNA"/>
</dbReference>
<dbReference type="GeneID" id="9818042"/>
<keyword evidence="1" id="KW-0812">Transmembrane</keyword>
<dbReference type="InterPro" id="IPR002542">
    <property type="entry name" value="T20D4.11-like_dom"/>
</dbReference>
<keyword evidence="1" id="KW-0472">Membrane</keyword>
<dbReference type="eggNOG" id="ENOG502TG97">
    <property type="taxonomic scope" value="Eukaryota"/>
</dbReference>
<dbReference type="Proteomes" id="UP000008281">
    <property type="component" value="Unassembled WGS sequence"/>
</dbReference>
<evidence type="ECO:0000259" key="2">
    <source>
        <dbReference type="Pfam" id="PF01579"/>
    </source>
</evidence>
<keyword evidence="4" id="KW-1185">Reference proteome</keyword>
<reference evidence="3" key="1">
    <citation type="submission" date="2007-07" db="EMBL/GenBank/DDBJ databases">
        <title>PCAP assembly of the Caenorhabditis remanei genome.</title>
        <authorList>
            <consortium name="The Caenorhabditis remanei Sequencing Consortium"/>
            <person name="Wilson R.K."/>
        </authorList>
    </citation>
    <scope>NUCLEOTIDE SEQUENCE [LARGE SCALE GENOMIC DNA]</scope>
    <source>
        <strain evidence="3">PB4641</strain>
    </source>
</reference>
<gene>
    <name evidence="3" type="ORF">CRE_08943</name>
</gene>
<keyword evidence="1" id="KW-1133">Transmembrane helix</keyword>
<dbReference type="Pfam" id="PF01579">
    <property type="entry name" value="DUF19"/>
    <property type="match status" value="1"/>
</dbReference>
<dbReference type="OrthoDB" id="5771518at2759"/>
<dbReference type="AlphaFoldDB" id="E3LIE2"/>
<dbReference type="PANTHER" id="PTHR21453:SF8">
    <property type="entry name" value="DUF19 DOMAIN-CONTAINING PROTEIN"/>
    <property type="match status" value="1"/>
</dbReference>
<dbReference type="FunCoup" id="E3LIE2">
    <property type="interactions" value="1742"/>
</dbReference>
<organism evidence="4">
    <name type="scientific">Caenorhabditis remanei</name>
    <name type="common">Caenorhabditis vulgaris</name>
    <dbReference type="NCBI Taxonomy" id="31234"/>
    <lineage>
        <taxon>Eukaryota</taxon>
        <taxon>Metazoa</taxon>
        <taxon>Ecdysozoa</taxon>
        <taxon>Nematoda</taxon>
        <taxon>Chromadorea</taxon>
        <taxon>Rhabditida</taxon>
        <taxon>Rhabditina</taxon>
        <taxon>Rhabditomorpha</taxon>
        <taxon>Rhabditoidea</taxon>
        <taxon>Rhabditidae</taxon>
        <taxon>Peloderinae</taxon>
        <taxon>Caenorhabditis</taxon>
    </lineage>
</organism>
<evidence type="ECO:0000256" key="1">
    <source>
        <dbReference type="SAM" id="Phobius"/>
    </source>
</evidence>
<dbReference type="PANTHER" id="PTHR21453">
    <property type="entry name" value="DUF19 DOMAIN-CONTAINING PROTEIN-RELATED-RELATED"/>
    <property type="match status" value="1"/>
</dbReference>
<dbReference type="KEGG" id="crq:GCK72_020318"/>
<dbReference type="RefSeq" id="XP_003116449.2">
    <property type="nucleotide sequence ID" value="XM_003116401.2"/>
</dbReference>
<feature type="domain" description="T20D4.11-like" evidence="2">
    <location>
        <begin position="75"/>
        <end position="229"/>
    </location>
</feature>
<dbReference type="InParanoid" id="E3LIE2"/>
<dbReference type="OMA" id="AQSCKNG"/>
<evidence type="ECO:0000313" key="4">
    <source>
        <dbReference type="Proteomes" id="UP000008281"/>
    </source>
</evidence>
<feature type="transmembrane region" description="Helical" evidence="1">
    <location>
        <begin position="42"/>
        <end position="62"/>
    </location>
</feature>